<evidence type="ECO:0000259" key="4">
    <source>
        <dbReference type="PROSITE" id="PS50835"/>
    </source>
</evidence>
<dbReference type="EMBL" id="JAICCE010000006">
    <property type="protein sequence ID" value="KAG9275991.1"/>
    <property type="molecule type" value="Genomic_DNA"/>
</dbReference>
<gene>
    <name evidence="5" type="primary">JAML</name>
    <name evidence="5" type="ORF">AMEX_G8238</name>
</gene>
<dbReference type="Gene3D" id="2.60.40.10">
    <property type="entry name" value="Immunoglobulins"/>
    <property type="match status" value="3"/>
</dbReference>
<comment type="caution">
    <text evidence="5">The sequence shown here is derived from an EMBL/GenBank/DDBJ whole genome shotgun (WGS) entry which is preliminary data.</text>
</comment>
<evidence type="ECO:0000256" key="2">
    <source>
        <dbReference type="SAM" id="Phobius"/>
    </source>
</evidence>
<dbReference type="PANTHER" id="PTHR11422">
    <property type="entry name" value="T-CELL SURFACE GLYCOPROTEIN CD4"/>
    <property type="match status" value="1"/>
</dbReference>
<feature type="transmembrane region" description="Helical" evidence="2">
    <location>
        <begin position="315"/>
        <end position="338"/>
    </location>
</feature>
<feature type="chain" id="PRO_5035802895" evidence="3">
    <location>
        <begin position="22"/>
        <end position="394"/>
    </location>
</feature>
<dbReference type="Pfam" id="PF07686">
    <property type="entry name" value="V-set"/>
    <property type="match status" value="1"/>
</dbReference>
<evidence type="ECO:0000256" key="3">
    <source>
        <dbReference type="SAM" id="SignalP"/>
    </source>
</evidence>
<dbReference type="InterPro" id="IPR036179">
    <property type="entry name" value="Ig-like_dom_sf"/>
</dbReference>
<feature type="region of interest" description="Disordered" evidence="1">
    <location>
        <begin position="363"/>
        <end position="385"/>
    </location>
</feature>
<protein>
    <submittedName>
        <fullName evidence="5">T-cell surface glycoprotein CD4-like</fullName>
    </submittedName>
</protein>
<dbReference type="SMART" id="SM00406">
    <property type="entry name" value="IGv"/>
    <property type="match status" value="2"/>
</dbReference>
<dbReference type="PROSITE" id="PS51257">
    <property type="entry name" value="PROKAR_LIPOPROTEIN"/>
    <property type="match status" value="1"/>
</dbReference>
<dbReference type="InterPro" id="IPR003598">
    <property type="entry name" value="Ig_sub2"/>
</dbReference>
<keyword evidence="2" id="KW-0472">Membrane</keyword>
<dbReference type="Gene3D" id="1.20.5.900">
    <property type="entry name" value="transmembrane domain of human cd4"/>
    <property type="match status" value="1"/>
</dbReference>
<dbReference type="InterPro" id="IPR003599">
    <property type="entry name" value="Ig_sub"/>
</dbReference>
<keyword evidence="2" id="KW-0812">Transmembrane</keyword>
<proteinExistence type="predicted"/>
<accession>A0A8T2M4S4</accession>
<organism evidence="5 6">
    <name type="scientific">Astyanax mexicanus</name>
    <name type="common">Blind cave fish</name>
    <name type="synonym">Astyanax fasciatus mexicanus</name>
    <dbReference type="NCBI Taxonomy" id="7994"/>
    <lineage>
        <taxon>Eukaryota</taxon>
        <taxon>Metazoa</taxon>
        <taxon>Chordata</taxon>
        <taxon>Craniata</taxon>
        <taxon>Vertebrata</taxon>
        <taxon>Euteleostomi</taxon>
        <taxon>Actinopterygii</taxon>
        <taxon>Neopterygii</taxon>
        <taxon>Teleostei</taxon>
        <taxon>Ostariophysi</taxon>
        <taxon>Characiformes</taxon>
        <taxon>Characoidei</taxon>
        <taxon>Acestrorhamphidae</taxon>
        <taxon>Acestrorhamphinae</taxon>
        <taxon>Astyanax</taxon>
    </lineage>
</organism>
<feature type="domain" description="Ig-like" evidence="4">
    <location>
        <begin position="82"/>
        <end position="191"/>
    </location>
</feature>
<dbReference type="SMART" id="SM00409">
    <property type="entry name" value="IG"/>
    <property type="match status" value="3"/>
</dbReference>
<dbReference type="InterPro" id="IPR007110">
    <property type="entry name" value="Ig-like_dom"/>
</dbReference>
<keyword evidence="2" id="KW-1133">Transmembrane helix</keyword>
<evidence type="ECO:0000313" key="6">
    <source>
        <dbReference type="Proteomes" id="UP000752171"/>
    </source>
</evidence>
<sequence>MSPSKPYLWICLALCVAMGGCDVFYNKTGDVVSMDCGTADSNKPLTWTHNNEQVIRVMTTTTRAKTELGKKVKLSESTLKVPSLKTADSGNYKCTGQDTNGKRETREHTVYVMSASASPSETVLHSTDLTLTCDLYNSPTAQIRWMNPLKNTYESPGKSISLKSVKSTDSGHWTCQIKDNKIVETLVVDIAVLGPLTSPAEVTVPAGGSADLTCSLPSVSLPHVETGGWSHDSPSGLKFPTLQGGPKWKGQTNPRVTFNEEILKNDFKVTLNKVRPTDEGIYTCTVTFKNGQSLNTSVMLKVEVVKTTEGPKMNLWIWVGAAAALVLLIGLIIIIVMIHRRNKQMRRKVRKLRSVRQGLTPKNYCQCDRTNRQPHAGKRERPPPLPRYQYDIMD</sequence>
<evidence type="ECO:0000256" key="1">
    <source>
        <dbReference type="SAM" id="MobiDB-lite"/>
    </source>
</evidence>
<dbReference type="OrthoDB" id="6159398at2759"/>
<feature type="domain" description="Ig-like" evidence="4">
    <location>
        <begin position="195"/>
        <end position="301"/>
    </location>
</feature>
<name>A0A8T2M4S4_ASTMX</name>
<dbReference type="InterPro" id="IPR013106">
    <property type="entry name" value="Ig_V-set"/>
</dbReference>
<dbReference type="SMART" id="SM00408">
    <property type="entry name" value="IGc2"/>
    <property type="match status" value="3"/>
</dbReference>
<dbReference type="PROSITE" id="PS50835">
    <property type="entry name" value="IG_LIKE"/>
    <property type="match status" value="2"/>
</dbReference>
<feature type="signal peptide" evidence="3">
    <location>
        <begin position="1"/>
        <end position="21"/>
    </location>
</feature>
<dbReference type="Proteomes" id="UP000752171">
    <property type="component" value="Unassembled WGS sequence"/>
</dbReference>
<dbReference type="Pfam" id="PF12104">
    <property type="entry name" value="Tcell_CD4_C"/>
    <property type="match status" value="1"/>
</dbReference>
<dbReference type="SUPFAM" id="SSF48726">
    <property type="entry name" value="Immunoglobulin"/>
    <property type="match status" value="3"/>
</dbReference>
<dbReference type="InterPro" id="IPR021963">
    <property type="entry name" value="Tcell_CD4_Cterm"/>
</dbReference>
<evidence type="ECO:0000313" key="5">
    <source>
        <dbReference type="EMBL" id="KAG9275991.1"/>
    </source>
</evidence>
<dbReference type="PANTHER" id="PTHR11422:SF0">
    <property type="entry name" value="T-CELL SURFACE GLYCOPROTEIN CD4"/>
    <property type="match status" value="1"/>
</dbReference>
<reference evidence="5 6" key="1">
    <citation type="submission" date="2021-07" db="EMBL/GenBank/DDBJ databases">
        <authorList>
            <person name="Imarazene B."/>
            <person name="Zahm M."/>
            <person name="Klopp C."/>
            <person name="Cabau C."/>
            <person name="Beille S."/>
            <person name="Jouanno E."/>
            <person name="Castinel A."/>
            <person name="Lluch J."/>
            <person name="Gil L."/>
            <person name="Kuchtly C."/>
            <person name="Lopez Roques C."/>
            <person name="Donnadieu C."/>
            <person name="Parrinello H."/>
            <person name="Journot L."/>
            <person name="Du K."/>
            <person name="Schartl M."/>
            <person name="Retaux S."/>
            <person name="Guiguen Y."/>
        </authorList>
    </citation>
    <scope>NUCLEOTIDE SEQUENCE [LARGE SCALE GENOMIC DNA]</scope>
    <source>
        <strain evidence="5">Pach_M1</strain>
        <tissue evidence="5">Testis</tissue>
    </source>
</reference>
<keyword evidence="3" id="KW-0732">Signal</keyword>
<dbReference type="InterPro" id="IPR013783">
    <property type="entry name" value="Ig-like_fold"/>
</dbReference>
<dbReference type="AlphaFoldDB" id="A0A8T2M4S4"/>